<evidence type="ECO:0000313" key="3">
    <source>
        <dbReference type="EMBL" id="BCR85856.1"/>
    </source>
</evidence>
<feature type="compositionally biased region" description="Acidic residues" evidence="1">
    <location>
        <begin position="502"/>
        <end position="514"/>
    </location>
</feature>
<feature type="compositionally biased region" description="Basic and acidic residues" evidence="1">
    <location>
        <begin position="95"/>
        <end position="107"/>
    </location>
</feature>
<dbReference type="InterPro" id="IPR052800">
    <property type="entry name" value="DNA_Repair_Helicase_ZGRF1"/>
</dbReference>
<gene>
    <name evidence="3" type="ORF">ACHE_21314S</name>
</gene>
<dbReference type="PANTHER" id="PTHR28535">
    <property type="entry name" value="ZINC FINGER GRF-TYPE CONTAINING 1"/>
    <property type="match status" value="1"/>
</dbReference>
<dbReference type="GO" id="GO:0006302">
    <property type="term" value="P:double-strand break repair"/>
    <property type="evidence" value="ECO:0007669"/>
    <property type="project" value="TreeGrafter"/>
</dbReference>
<accession>A0A7R7VJI3</accession>
<name>A0A7R7VJI3_ASPCH</name>
<feature type="compositionally biased region" description="Low complexity" evidence="1">
    <location>
        <begin position="298"/>
        <end position="313"/>
    </location>
</feature>
<feature type="compositionally biased region" description="Pro residues" evidence="1">
    <location>
        <begin position="437"/>
        <end position="448"/>
    </location>
</feature>
<feature type="compositionally biased region" description="Acidic residues" evidence="1">
    <location>
        <begin position="404"/>
        <end position="413"/>
    </location>
</feature>
<proteinExistence type="predicted"/>
<feature type="compositionally biased region" description="Pro residues" evidence="1">
    <location>
        <begin position="218"/>
        <end position="238"/>
    </location>
</feature>
<dbReference type="PRINTS" id="PR01217">
    <property type="entry name" value="PRICHEXTENSN"/>
</dbReference>
<protein>
    <recommendedName>
        <fullName evidence="2">5'-3' DNA helicase ZGRF1-like N-terminal domain-containing protein</fullName>
    </recommendedName>
</protein>
<feature type="compositionally biased region" description="Basic and acidic residues" evidence="1">
    <location>
        <begin position="148"/>
        <end position="161"/>
    </location>
</feature>
<dbReference type="PANTHER" id="PTHR28535:SF1">
    <property type="entry name" value="PROTEIN ZGRF1"/>
    <property type="match status" value="1"/>
</dbReference>
<evidence type="ECO:0000256" key="1">
    <source>
        <dbReference type="SAM" id="MobiDB-lite"/>
    </source>
</evidence>
<evidence type="ECO:0000259" key="2">
    <source>
        <dbReference type="Pfam" id="PF10382"/>
    </source>
</evidence>
<dbReference type="GeneID" id="66980215"/>
<feature type="compositionally biased region" description="Low complexity" evidence="1">
    <location>
        <begin position="109"/>
        <end position="120"/>
    </location>
</feature>
<reference evidence="3" key="1">
    <citation type="submission" date="2021-01" db="EMBL/GenBank/DDBJ databases">
        <authorList>
            <consortium name="Aspergillus chevalieri M1 genome sequencing consortium"/>
            <person name="Kazuki M."/>
            <person name="Futagami T."/>
        </authorList>
    </citation>
    <scope>NUCLEOTIDE SEQUENCE</scope>
    <source>
        <strain evidence="3">M1</strain>
    </source>
</reference>
<evidence type="ECO:0000313" key="4">
    <source>
        <dbReference type="Proteomes" id="UP000637239"/>
    </source>
</evidence>
<keyword evidence="4" id="KW-1185">Reference proteome</keyword>
<dbReference type="EMBL" id="AP024417">
    <property type="protein sequence ID" value="BCR85856.1"/>
    <property type="molecule type" value="Genomic_DNA"/>
</dbReference>
<dbReference type="RefSeq" id="XP_043134378.1">
    <property type="nucleotide sequence ID" value="XM_043275383.1"/>
</dbReference>
<dbReference type="GO" id="GO:0035861">
    <property type="term" value="C:site of double-strand break"/>
    <property type="evidence" value="ECO:0007669"/>
    <property type="project" value="TreeGrafter"/>
</dbReference>
<dbReference type="AlphaFoldDB" id="A0A7R7VJI3"/>
<feature type="compositionally biased region" description="Basic and acidic residues" evidence="1">
    <location>
        <begin position="360"/>
        <end position="375"/>
    </location>
</feature>
<feature type="compositionally biased region" description="Low complexity" evidence="1">
    <location>
        <begin position="127"/>
        <end position="139"/>
    </location>
</feature>
<feature type="compositionally biased region" description="Polar residues" evidence="1">
    <location>
        <begin position="414"/>
        <end position="426"/>
    </location>
</feature>
<feature type="compositionally biased region" description="Polar residues" evidence="1">
    <location>
        <begin position="277"/>
        <end position="297"/>
    </location>
</feature>
<sequence length="546" mass="60711">MVSGSPSLTVPLTQSTAQVLKFRCLFTHDLRRKAKRWQDGFVRYHTFNKRVMVFDDQGNFVGDLHWRQEETIQDGDELELDKGVLIQVGESMEKTETDLSPLFERRKASQTSPSQPSQSQMRNFPTRLSQPSSQPSRSLNDLLGIRRTPIERFRSPHEQRPTPRPIQIPEESRPAKRQRTVPSQPAQRPAVIDLSGPSSVRAPTAKEPTKPTSRPERAQPPQPPPTAPNRPTPTPPITQPRAGKVPEEPSPASIRPTPAQPATVQPRRNPPPVSARLTPTPTTSHVTRSEQTQTSENARPSAHSSFSSDSTAATPRNTLQLSREKPRKKLMYRALLPDQADASETWPSEQREPQSVCDNVDSREDGTNRFREAAKPVDPGPVSTDVQMTSGDSTLDVLAEMIEDSPFESDVENETNAVKESSNQATKPALLKNNLPRPAPPDPCPEIPPAAVNHAARSIAIPPTPAKQSSRGFQKSYSDPSAFHTVNSIQSRQLPSSTLELLAEDSDEDEERDEEQTRDQVQEQGPWTAEALDLFDFWPPERPRPG</sequence>
<feature type="region of interest" description="Disordered" evidence="1">
    <location>
        <begin position="404"/>
        <end position="546"/>
    </location>
</feature>
<dbReference type="InterPro" id="IPR018838">
    <property type="entry name" value="ZGRF1-like_N"/>
</dbReference>
<feature type="compositionally biased region" description="Basic and acidic residues" evidence="1">
    <location>
        <begin position="207"/>
        <end position="217"/>
    </location>
</feature>
<feature type="domain" description="5'-3' DNA helicase ZGRF1-like N-terminal" evidence="2">
    <location>
        <begin position="19"/>
        <end position="99"/>
    </location>
</feature>
<dbReference type="KEGG" id="ache:ACHE_21314S"/>
<dbReference type="Pfam" id="PF10382">
    <property type="entry name" value="ZGRF1-like_N"/>
    <property type="match status" value="1"/>
</dbReference>
<feature type="region of interest" description="Disordered" evidence="1">
    <location>
        <begin position="95"/>
        <end position="389"/>
    </location>
</feature>
<dbReference type="GO" id="GO:0005634">
    <property type="term" value="C:nucleus"/>
    <property type="evidence" value="ECO:0007669"/>
    <property type="project" value="TreeGrafter"/>
</dbReference>
<organism evidence="3 4">
    <name type="scientific">Aspergillus chevalieri</name>
    <name type="common">Eurotium chevalieri</name>
    <dbReference type="NCBI Taxonomy" id="182096"/>
    <lineage>
        <taxon>Eukaryota</taxon>
        <taxon>Fungi</taxon>
        <taxon>Dikarya</taxon>
        <taxon>Ascomycota</taxon>
        <taxon>Pezizomycotina</taxon>
        <taxon>Eurotiomycetes</taxon>
        <taxon>Eurotiomycetidae</taxon>
        <taxon>Eurotiales</taxon>
        <taxon>Aspergillaceae</taxon>
        <taxon>Aspergillus</taxon>
        <taxon>Aspergillus subgen. Aspergillus</taxon>
    </lineage>
</organism>
<feature type="compositionally biased region" description="Polar residues" evidence="1">
    <location>
        <begin position="466"/>
        <end position="499"/>
    </location>
</feature>
<dbReference type="Proteomes" id="UP000637239">
    <property type="component" value="Chromosome 2"/>
</dbReference>
<reference evidence="3" key="2">
    <citation type="submission" date="2021-02" db="EMBL/GenBank/DDBJ databases">
        <title>Aspergillus chevalieri M1 genome sequence.</title>
        <authorList>
            <person name="Kadooka C."/>
            <person name="Mori K."/>
            <person name="Futagami T."/>
        </authorList>
    </citation>
    <scope>NUCLEOTIDE SEQUENCE</scope>
    <source>
        <strain evidence="3">M1</strain>
    </source>
</reference>